<proteinExistence type="evidence at transcript level"/>
<feature type="signal peptide" evidence="1">
    <location>
        <begin position="1"/>
        <end position="16"/>
    </location>
</feature>
<reference evidence="2" key="1">
    <citation type="submission" date="2012-12" db="EMBL/GenBank/DDBJ databases">
        <title>Identification and characterization of a phenylalanine ammonia-lyase gene family in Isatis indigotica Fort.</title>
        <authorList>
            <person name="Liu Q."/>
            <person name="Chen J."/>
            <person name="Zhou X."/>
            <person name="Di P."/>
            <person name="Xiao Y."/>
            <person name="Xuan H."/>
            <person name="Zhang L."/>
            <person name="Chen W."/>
        </authorList>
    </citation>
    <scope>NUCLEOTIDE SEQUENCE</scope>
    <source>
        <tissue evidence="2">Salivary gland</tissue>
    </source>
</reference>
<organism evidence="2">
    <name type="scientific">Ixodes ricinus</name>
    <name type="common">Common tick</name>
    <name type="synonym">Acarus ricinus</name>
    <dbReference type="NCBI Taxonomy" id="34613"/>
    <lineage>
        <taxon>Eukaryota</taxon>
        <taxon>Metazoa</taxon>
        <taxon>Ecdysozoa</taxon>
        <taxon>Arthropoda</taxon>
        <taxon>Chelicerata</taxon>
        <taxon>Arachnida</taxon>
        <taxon>Acari</taxon>
        <taxon>Parasitiformes</taxon>
        <taxon>Ixodida</taxon>
        <taxon>Ixodoidea</taxon>
        <taxon>Ixodidae</taxon>
        <taxon>Ixodinae</taxon>
        <taxon>Ixodes</taxon>
    </lineage>
</organism>
<accession>A0A0K8RBX6</accession>
<dbReference type="AlphaFoldDB" id="A0A0K8RBX6"/>
<evidence type="ECO:0000256" key="1">
    <source>
        <dbReference type="SAM" id="SignalP"/>
    </source>
</evidence>
<dbReference type="EMBL" id="GADI01005188">
    <property type="protein sequence ID" value="JAA68620.1"/>
    <property type="molecule type" value="mRNA"/>
</dbReference>
<feature type="chain" id="PRO_5005517346" evidence="1">
    <location>
        <begin position="17"/>
        <end position="115"/>
    </location>
</feature>
<name>A0A0K8RBX6_IXORI</name>
<protein>
    <submittedName>
        <fullName evidence="2">Putative ixodes 10 kDa peptide protein</fullName>
    </submittedName>
</protein>
<keyword evidence="1" id="KW-0732">Signal</keyword>
<sequence length="115" mass="12847">MQLVVFAVVLILPALQREGFLSGTELQGNCMDIIEKYGNLSCALDGSGDLEDVNPILCTLECSGNGRPKLPYGTCSNNDLNCNRFEMEGLRNWGQRLERILHQVLTRWCPCLSKK</sequence>
<evidence type="ECO:0000313" key="2">
    <source>
        <dbReference type="EMBL" id="JAA68620.1"/>
    </source>
</evidence>